<keyword evidence="2" id="KW-1185">Reference proteome</keyword>
<accession>A0ABQ9ZGU9</accession>
<dbReference type="EMBL" id="JAOYFB010000003">
    <property type="protein sequence ID" value="KAK4012156.1"/>
    <property type="molecule type" value="Genomic_DNA"/>
</dbReference>
<organism evidence="1 2">
    <name type="scientific">Daphnia magna</name>
    <dbReference type="NCBI Taxonomy" id="35525"/>
    <lineage>
        <taxon>Eukaryota</taxon>
        <taxon>Metazoa</taxon>
        <taxon>Ecdysozoa</taxon>
        <taxon>Arthropoda</taxon>
        <taxon>Crustacea</taxon>
        <taxon>Branchiopoda</taxon>
        <taxon>Diplostraca</taxon>
        <taxon>Cladocera</taxon>
        <taxon>Anomopoda</taxon>
        <taxon>Daphniidae</taxon>
        <taxon>Daphnia</taxon>
    </lineage>
</organism>
<evidence type="ECO:0000313" key="1">
    <source>
        <dbReference type="EMBL" id="KAK4012156.1"/>
    </source>
</evidence>
<comment type="caution">
    <text evidence="1">The sequence shown here is derived from an EMBL/GenBank/DDBJ whole genome shotgun (WGS) entry which is preliminary data.</text>
</comment>
<reference evidence="1 2" key="1">
    <citation type="journal article" date="2023" name="Nucleic Acids Res.">
        <title>The hologenome of Daphnia magna reveals possible DNA methylation and microbiome-mediated evolution of the host genome.</title>
        <authorList>
            <person name="Chaturvedi A."/>
            <person name="Li X."/>
            <person name="Dhandapani V."/>
            <person name="Marshall H."/>
            <person name="Kissane S."/>
            <person name="Cuenca-Cambronero M."/>
            <person name="Asole G."/>
            <person name="Calvet F."/>
            <person name="Ruiz-Romero M."/>
            <person name="Marangio P."/>
            <person name="Guigo R."/>
            <person name="Rago D."/>
            <person name="Mirbahai L."/>
            <person name="Eastwood N."/>
            <person name="Colbourne J.K."/>
            <person name="Zhou J."/>
            <person name="Mallon E."/>
            <person name="Orsini L."/>
        </authorList>
    </citation>
    <scope>NUCLEOTIDE SEQUENCE [LARGE SCALE GENOMIC DNA]</scope>
    <source>
        <strain evidence="1">LRV0_1</strain>
    </source>
</reference>
<gene>
    <name evidence="1" type="ORF">OUZ56_021255</name>
</gene>
<dbReference type="Proteomes" id="UP001234178">
    <property type="component" value="Unassembled WGS sequence"/>
</dbReference>
<protein>
    <submittedName>
        <fullName evidence="1">Uncharacterized protein</fullName>
    </submittedName>
</protein>
<name>A0ABQ9ZGU9_9CRUS</name>
<sequence>MNRSPPRGVSQCFGVPTWQMMSCTIVLSSVMSICRKFALPSVTLRITGDLSVLSADGADVSGV</sequence>
<proteinExistence type="predicted"/>
<evidence type="ECO:0000313" key="2">
    <source>
        <dbReference type="Proteomes" id="UP001234178"/>
    </source>
</evidence>